<comment type="similarity">
    <text evidence="1 7">Belongs to the AP endonuclease 2 family.</text>
</comment>
<dbReference type="RefSeq" id="WP_039142970.1">
    <property type="nucleotide sequence ID" value="NZ_JOJZ01000007.1"/>
</dbReference>
<dbReference type="EMBL" id="JOJZ01000007">
    <property type="protein sequence ID" value="KID42626.1"/>
    <property type="molecule type" value="Genomic_DNA"/>
</dbReference>
<dbReference type="GO" id="GO:0003677">
    <property type="term" value="F:DNA binding"/>
    <property type="evidence" value="ECO:0007669"/>
    <property type="project" value="InterPro"/>
</dbReference>
<feature type="binding site" evidence="7">
    <location>
        <position position="114"/>
    </location>
    <ligand>
        <name>Zn(2+)</name>
        <dbReference type="ChEBI" id="CHEBI:29105"/>
        <label>1</label>
    </ligand>
</feature>
<feature type="binding site" evidence="7">
    <location>
        <position position="183"/>
    </location>
    <ligand>
        <name>Zn(2+)</name>
        <dbReference type="ChEBI" id="CHEBI:29105"/>
        <label>2</label>
    </ligand>
</feature>
<comment type="function">
    <text evidence="7">Endonuclease IV plays a role in DNA repair. It cleaves phosphodiester bonds at apurinic or apyrimidinic (AP) sites, generating a 3'-hydroxyl group and a 5'-terminal sugar phosphate.</text>
</comment>
<dbReference type="EC" id="3.1.21.2" evidence="7"/>
<dbReference type="CDD" id="cd00019">
    <property type="entry name" value="AP2Ec"/>
    <property type="match status" value="1"/>
</dbReference>
<evidence type="ECO:0000256" key="4">
    <source>
        <dbReference type="ARBA" id="ARBA00022801"/>
    </source>
</evidence>
<dbReference type="Gene3D" id="3.20.20.150">
    <property type="entry name" value="Divalent-metal-dependent TIM barrel enzymes"/>
    <property type="match status" value="1"/>
</dbReference>
<evidence type="ECO:0000313" key="9">
    <source>
        <dbReference type="EMBL" id="KID42626.1"/>
    </source>
</evidence>
<dbReference type="AlphaFoldDB" id="A0A0C1PRX1"/>
<dbReference type="GO" id="GO:0008270">
    <property type="term" value="F:zinc ion binding"/>
    <property type="evidence" value="ECO:0007669"/>
    <property type="project" value="UniProtKB-UniRule"/>
</dbReference>
<accession>A0A0C1PRX1</accession>
<dbReference type="GO" id="GO:0008081">
    <property type="term" value="F:phosphoric diester hydrolase activity"/>
    <property type="evidence" value="ECO:0007669"/>
    <property type="project" value="TreeGrafter"/>
</dbReference>
<evidence type="ECO:0000256" key="2">
    <source>
        <dbReference type="ARBA" id="ARBA00022723"/>
    </source>
</evidence>
<feature type="binding site" evidence="7">
    <location>
        <position position="233"/>
    </location>
    <ligand>
        <name>Zn(2+)</name>
        <dbReference type="ChEBI" id="CHEBI:29105"/>
        <label>3</label>
    </ligand>
</feature>
<dbReference type="InterPro" id="IPR018246">
    <property type="entry name" value="AP_endonuc_F2_Zn_BS"/>
</dbReference>
<dbReference type="NCBIfam" id="NF002196">
    <property type="entry name" value="PRK01060.1-1"/>
    <property type="match status" value="1"/>
</dbReference>
<comment type="caution">
    <text evidence="9">The sequence shown here is derived from an EMBL/GenBank/DDBJ whole genome shotgun (WGS) entry which is preliminary data.</text>
</comment>
<feature type="binding site" evidence="7">
    <location>
        <position position="73"/>
    </location>
    <ligand>
        <name>Zn(2+)</name>
        <dbReference type="ChEBI" id="CHEBI:29105"/>
        <label>1</label>
    </ligand>
</feature>
<evidence type="ECO:0000313" key="10">
    <source>
        <dbReference type="Proteomes" id="UP000031397"/>
    </source>
</evidence>
<name>A0A0C1PRX1_9LACO</name>
<dbReference type="HAMAP" id="MF_00152">
    <property type="entry name" value="Nfo"/>
    <property type="match status" value="1"/>
</dbReference>
<dbReference type="PROSITE" id="PS00731">
    <property type="entry name" value="AP_NUCLEASE_F2_3"/>
    <property type="match status" value="1"/>
</dbReference>
<dbReference type="GO" id="GO:0008833">
    <property type="term" value="F:deoxyribonuclease IV (phage-T4-induced) activity"/>
    <property type="evidence" value="ECO:0007669"/>
    <property type="project" value="UniProtKB-UniRule"/>
</dbReference>
<feature type="binding site" evidence="7">
    <location>
        <position position="186"/>
    </location>
    <ligand>
        <name>Zn(2+)</name>
        <dbReference type="ChEBI" id="CHEBI:29105"/>
        <label>3</label>
    </ligand>
</feature>
<evidence type="ECO:0000256" key="5">
    <source>
        <dbReference type="ARBA" id="ARBA00022833"/>
    </source>
</evidence>
<dbReference type="PROSITE" id="PS00730">
    <property type="entry name" value="AP_NUCLEASE_F2_2"/>
    <property type="match status" value="1"/>
</dbReference>
<dbReference type="Pfam" id="PF01261">
    <property type="entry name" value="AP_endonuc_2"/>
    <property type="match status" value="1"/>
</dbReference>
<evidence type="ECO:0000256" key="1">
    <source>
        <dbReference type="ARBA" id="ARBA00005340"/>
    </source>
</evidence>
<evidence type="ECO:0000256" key="6">
    <source>
        <dbReference type="ARBA" id="ARBA00023204"/>
    </source>
</evidence>
<keyword evidence="7 9" id="KW-0255">Endonuclease</keyword>
<dbReference type="NCBIfam" id="TIGR00587">
    <property type="entry name" value="nfo"/>
    <property type="match status" value="1"/>
</dbReference>
<dbReference type="PATRIC" id="fig|1614.7.peg.70"/>
<dbReference type="GO" id="GO:0003906">
    <property type="term" value="F:DNA-(apurinic or apyrimidinic site) endonuclease activity"/>
    <property type="evidence" value="ECO:0007669"/>
    <property type="project" value="TreeGrafter"/>
</dbReference>
<dbReference type="PANTHER" id="PTHR21445">
    <property type="entry name" value="ENDONUCLEASE IV ENDODEOXYRIBONUCLEASE IV"/>
    <property type="match status" value="1"/>
</dbReference>
<dbReference type="SUPFAM" id="SSF51658">
    <property type="entry name" value="Xylose isomerase-like"/>
    <property type="match status" value="1"/>
</dbReference>
<comment type="catalytic activity">
    <reaction evidence="7">
        <text>Endonucleolytic cleavage to 5'-phosphooligonucleotide end-products.</text>
        <dbReference type="EC" id="3.1.21.2"/>
    </reaction>
</comment>
<dbReference type="OrthoDB" id="9805666at2"/>
<dbReference type="InterPro" id="IPR013022">
    <property type="entry name" value="Xyl_isomerase-like_TIM-brl"/>
</dbReference>
<feature type="binding site" evidence="7">
    <location>
        <position position="149"/>
    </location>
    <ligand>
        <name>Zn(2+)</name>
        <dbReference type="ChEBI" id="CHEBI:29105"/>
        <label>2</label>
    </ligand>
</feature>
<dbReference type="FunFam" id="3.20.20.150:FF:000001">
    <property type="entry name" value="Probable endonuclease 4"/>
    <property type="match status" value="1"/>
</dbReference>
<keyword evidence="5 7" id="KW-0862">Zinc</keyword>
<feature type="binding site" evidence="7">
    <location>
        <position position="218"/>
    </location>
    <ligand>
        <name>Zn(2+)</name>
        <dbReference type="ChEBI" id="CHEBI:29105"/>
        <label>2</label>
    </ligand>
</feature>
<keyword evidence="2 7" id="KW-0479">Metal-binding</keyword>
<sequence>MSSDEFLIGSHVAMKAPDMMLGSAEEAARDGENVFMLYTGAPQSSKRTAIDKLKIDQAHSYMEDHDLQEVVVHAPYIINLGNPKKPQSFHFAVNFLKQEIDRSEAMGADQIVLHPGSHVGSGVEAGIKQIIKGLNEVITPDQKIQVALETMAGKGTEIGSTFEQLAKIIDGVKLNDKLSITFDTCHTSDAGYDIKNDFDGVMKEFDKIIGMDRIKVIHLNDSKNPQGAHKDRHTNIGFGSLGFDALNYVARYPKFDKIPKIIETPTIKINDDVKINPHQYEIKMLKEQKFNPDMIEDIKRDYKDGKISDLVH</sequence>
<dbReference type="Proteomes" id="UP000031397">
    <property type="component" value="Unassembled WGS sequence"/>
</dbReference>
<keyword evidence="4 7" id="KW-0378">Hydrolase</keyword>
<dbReference type="PANTHER" id="PTHR21445:SF0">
    <property type="entry name" value="APURINIC-APYRIMIDINIC ENDONUCLEASE"/>
    <property type="match status" value="1"/>
</dbReference>
<organism evidence="9 10">
    <name type="scientific">Fructilactobacillus fructivorans</name>
    <dbReference type="NCBI Taxonomy" id="1614"/>
    <lineage>
        <taxon>Bacteria</taxon>
        <taxon>Bacillati</taxon>
        <taxon>Bacillota</taxon>
        <taxon>Bacilli</taxon>
        <taxon>Lactobacillales</taxon>
        <taxon>Lactobacillaceae</taxon>
        <taxon>Fructilactobacillus</taxon>
    </lineage>
</organism>
<comment type="cofactor">
    <cofactor evidence="7">
        <name>Zn(2+)</name>
        <dbReference type="ChEBI" id="CHEBI:29105"/>
    </cofactor>
    <text evidence="7">Binds 3 Zn(2+) ions.</text>
</comment>
<dbReference type="PROSITE" id="PS51432">
    <property type="entry name" value="AP_NUCLEASE_F2_4"/>
    <property type="match status" value="1"/>
</dbReference>
<reference evidence="9 10" key="1">
    <citation type="submission" date="2014-06" db="EMBL/GenBank/DDBJ databases">
        <title>Functional and comparative genomic analyses of the Drosophila gut microbiota identify candidate symbiosis factors.</title>
        <authorList>
            <person name="Newell P.D."/>
            <person name="Chaston J.M."/>
            <person name="Douglas A.E."/>
        </authorList>
    </citation>
    <scope>NUCLEOTIDE SEQUENCE [LARGE SCALE GENOMIC DNA]</scope>
    <source>
        <strain evidence="9 10">DmCS_002</strain>
    </source>
</reference>
<dbReference type="PROSITE" id="PS00729">
    <property type="entry name" value="AP_NUCLEASE_F2_1"/>
    <property type="match status" value="1"/>
</dbReference>
<evidence type="ECO:0000256" key="3">
    <source>
        <dbReference type="ARBA" id="ARBA00022763"/>
    </source>
</evidence>
<feature type="binding site" evidence="7">
    <location>
        <position position="149"/>
    </location>
    <ligand>
        <name>Zn(2+)</name>
        <dbReference type="ChEBI" id="CHEBI:29105"/>
        <label>1</label>
    </ligand>
</feature>
<keyword evidence="7" id="KW-0540">Nuclease</keyword>
<dbReference type="InterPro" id="IPR036237">
    <property type="entry name" value="Xyl_isomerase-like_sf"/>
</dbReference>
<keyword evidence="3 7" id="KW-0227">DNA damage</keyword>
<evidence type="ECO:0000259" key="8">
    <source>
        <dbReference type="Pfam" id="PF01261"/>
    </source>
</evidence>
<dbReference type="SMART" id="SM00518">
    <property type="entry name" value="AP2Ec"/>
    <property type="match status" value="1"/>
</dbReference>
<feature type="binding site" evidence="7">
    <location>
        <position position="231"/>
    </location>
    <ligand>
        <name>Zn(2+)</name>
        <dbReference type="ChEBI" id="CHEBI:29105"/>
        <label>3</label>
    </ligand>
</feature>
<feature type="binding site" evidence="7">
    <location>
        <position position="263"/>
    </location>
    <ligand>
        <name>Zn(2+)</name>
        <dbReference type="ChEBI" id="CHEBI:29105"/>
        <label>2</label>
    </ligand>
</feature>
<keyword evidence="10" id="KW-1185">Reference proteome</keyword>
<dbReference type="GO" id="GO:0006284">
    <property type="term" value="P:base-excision repair"/>
    <property type="evidence" value="ECO:0007669"/>
    <property type="project" value="TreeGrafter"/>
</dbReference>
<feature type="domain" description="Xylose isomerase-like TIM barrel" evidence="8">
    <location>
        <begin position="25"/>
        <end position="273"/>
    </location>
</feature>
<evidence type="ECO:0000256" key="7">
    <source>
        <dbReference type="HAMAP-Rule" id="MF_00152"/>
    </source>
</evidence>
<protein>
    <recommendedName>
        <fullName evidence="7">Probable endonuclease 4</fullName>
        <ecNumber evidence="7">3.1.21.2</ecNumber>
    </recommendedName>
    <alternativeName>
        <fullName evidence="7">Endodeoxyribonuclease IV</fullName>
    </alternativeName>
    <alternativeName>
        <fullName evidence="7">Endonuclease IV</fullName>
    </alternativeName>
</protein>
<keyword evidence="6 7" id="KW-0234">DNA repair</keyword>
<proteinExistence type="inferred from homology"/>
<dbReference type="GeneID" id="74912785"/>
<gene>
    <name evidence="7" type="primary">nfo</name>
    <name evidence="9" type="ORF">LfDm3_0078</name>
</gene>
<dbReference type="InterPro" id="IPR001719">
    <property type="entry name" value="AP_endonuc_2"/>
</dbReference>